<dbReference type="GeneID" id="100026711"/>
<evidence type="ECO:0000313" key="4">
    <source>
        <dbReference type="Proteomes" id="UP000002280"/>
    </source>
</evidence>
<keyword evidence="4" id="KW-1185">Reference proteome</keyword>
<evidence type="ECO:0000313" key="3">
    <source>
        <dbReference type="Ensembl" id="ENSMODP00000060373.1"/>
    </source>
</evidence>
<dbReference type="InterPro" id="IPR026782">
    <property type="entry name" value="FAM131"/>
</dbReference>
<reference evidence="3" key="3">
    <citation type="submission" date="2025-09" db="UniProtKB">
        <authorList>
            <consortium name="Ensembl"/>
        </authorList>
    </citation>
    <scope>IDENTIFICATION</scope>
</reference>
<dbReference type="PANTHER" id="PTHR15736:SF2">
    <property type="entry name" value="PROTEIN FAM131C"/>
    <property type="match status" value="1"/>
</dbReference>
<name>A0A5F8HLV3_MONDO</name>
<dbReference type="Pfam" id="PF15010">
    <property type="entry name" value="FAM131"/>
    <property type="match status" value="1"/>
</dbReference>
<dbReference type="InParanoid" id="A0A5F8HLV3"/>
<protein>
    <submittedName>
        <fullName evidence="3">Family with sequence similarity 131 member C</fullName>
    </submittedName>
</protein>
<dbReference type="FunCoup" id="A0A5F8HLV3">
    <property type="interactions" value="8"/>
</dbReference>
<dbReference type="Proteomes" id="UP000002280">
    <property type="component" value="Chromosome 4"/>
</dbReference>
<dbReference type="OrthoDB" id="8881031at2759"/>
<dbReference type="Ensembl" id="ENSMODT00000081080.1">
    <property type="protein sequence ID" value="ENSMODP00000060373.1"/>
    <property type="gene ID" value="ENSMODG00000038779.1"/>
</dbReference>
<proteinExistence type="inferred from homology"/>
<dbReference type="AlphaFoldDB" id="A0A5F8HLV3"/>
<feature type="region of interest" description="Disordered" evidence="2">
    <location>
        <begin position="214"/>
        <end position="291"/>
    </location>
</feature>
<comment type="similarity">
    <text evidence="1">Belongs to the FAM131 family.</text>
</comment>
<reference evidence="3 4" key="1">
    <citation type="journal article" date="2007" name="Nature">
        <title>Genome of the marsupial Monodelphis domestica reveals innovation in non-coding sequences.</title>
        <authorList>
            <person name="Mikkelsen T.S."/>
            <person name="Wakefield M.J."/>
            <person name="Aken B."/>
            <person name="Amemiya C.T."/>
            <person name="Chang J.L."/>
            <person name="Duke S."/>
            <person name="Garber M."/>
            <person name="Gentles A.J."/>
            <person name="Goodstadt L."/>
            <person name="Heger A."/>
            <person name="Jurka J."/>
            <person name="Kamal M."/>
            <person name="Mauceli E."/>
            <person name="Searle S.M."/>
            <person name="Sharpe T."/>
            <person name="Baker M.L."/>
            <person name="Batzer M.A."/>
            <person name="Benos P.V."/>
            <person name="Belov K."/>
            <person name="Clamp M."/>
            <person name="Cook A."/>
            <person name="Cuff J."/>
            <person name="Das R."/>
            <person name="Davidow L."/>
            <person name="Deakin J.E."/>
            <person name="Fazzari M.J."/>
            <person name="Glass J.L."/>
            <person name="Grabherr M."/>
            <person name="Greally J.M."/>
            <person name="Gu W."/>
            <person name="Hore T.A."/>
            <person name="Huttley G.A."/>
            <person name="Kleber M."/>
            <person name="Jirtle R.L."/>
            <person name="Koina E."/>
            <person name="Lee J.T."/>
            <person name="Mahony S."/>
            <person name="Marra M.A."/>
            <person name="Miller R.D."/>
            <person name="Nicholls R.D."/>
            <person name="Oda M."/>
            <person name="Papenfuss A.T."/>
            <person name="Parra Z.E."/>
            <person name="Pollock D.D."/>
            <person name="Ray D.A."/>
            <person name="Schein J.E."/>
            <person name="Speed T.P."/>
            <person name="Thompson K."/>
            <person name="VandeBerg J.L."/>
            <person name="Wade C.M."/>
            <person name="Walker J.A."/>
            <person name="Waters P.D."/>
            <person name="Webber C."/>
            <person name="Weidman J.R."/>
            <person name="Xie X."/>
            <person name="Zody M.C."/>
            <person name="Baldwin J."/>
            <person name="Abdouelleil A."/>
            <person name="Abdulkadir J."/>
            <person name="Abebe A."/>
            <person name="Abera B."/>
            <person name="Abreu J."/>
            <person name="Acer S.C."/>
            <person name="Aftuck L."/>
            <person name="Alexander A."/>
            <person name="An P."/>
            <person name="Anderson E."/>
            <person name="Anderson S."/>
            <person name="Arachi H."/>
            <person name="Azer M."/>
            <person name="Bachantsang P."/>
            <person name="Barry A."/>
            <person name="Bayul T."/>
            <person name="Berlin A."/>
            <person name="Bessette D."/>
            <person name="Bloom T."/>
            <person name="Bloom T."/>
            <person name="Boguslavskiy L."/>
            <person name="Bonnet C."/>
            <person name="Boukhgalter B."/>
            <person name="Bourzgui I."/>
            <person name="Brown A."/>
            <person name="Cahill P."/>
            <person name="Channer S."/>
            <person name="Cheshatsang Y."/>
            <person name="Chuda L."/>
            <person name="Citroen M."/>
            <person name="Collymore A."/>
            <person name="Cooke P."/>
            <person name="Costello M."/>
            <person name="D'Aco K."/>
            <person name="Daza R."/>
            <person name="De Haan G."/>
            <person name="DeGray S."/>
            <person name="DeMaso C."/>
            <person name="Dhargay N."/>
            <person name="Dooley K."/>
            <person name="Dooley E."/>
            <person name="Doricent M."/>
            <person name="Dorje P."/>
            <person name="Dorjee K."/>
            <person name="Dupes A."/>
            <person name="Elong R."/>
            <person name="Falk J."/>
            <person name="Farina A."/>
            <person name="Faro S."/>
            <person name="Ferguson D."/>
            <person name="Fisher S."/>
            <person name="Foley C.D."/>
            <person name="Franke A."/>
            <person name="Friedrich D."/>
            <person name="Gadbois L."/>
            <person name="Gearin G."/>
            <person name="Gearin C.R."/>
            <person name="Giannoukos G."/>
            <person name="Goode T."/>
            <person name="Graham J."/>
            <person name="Grandbois E."/>
            <person name="Grewal S."/>
            <person name="Gyaltsen K."/>
            <person name="Hafez N."/>
            <person name="Hagos B."/>
            <person name="Hall J."/>
            <person name="Henson C."/>
            <person name="Hollinger A."/>
            <person name="Honan T."/>
            <person name="Huard M.D."/>
            <person name="Hughes L."/>
            <person name="Hurhula B."/>
            <person name="Husby M.E."/>
            <person name="Kamat A."/>
            <person name="Kanga B."/>
            <person name="Kashin S."/>
            <person name="Khazanovich D."/>
            <person name="Kisner P."/>
            <person name="Lance K."/>
            <person name="Lara M."/>
            <person name="Lee W."/>
            <person name="Lennon N."/>
            <person name="Letendre F."/>
            <person name="LeVine R."/>
            <person name="Lipovsky A."/>
            <person name="Liu X."/>
            <person name="Liu J."/>
            <person name="Liu S."/>
            <person name="Lokyitsang T."/>
            <person name="Lokyitsang Y."/>
            <person name="Lubonja R."/>
            <person name="Lui A."/>
            <person name="MacDonald P."/>
            <person name="Magnisalis V."/>
            <person name="Maru K."/>
            <person name="Matthews C."/>
            <person name="McCusker W."/>
            <person name="McDonough S."/>
            <person name="Mehta T."/>
            <person name="Meldrim J."/>
            <person name="Meneus L."/>
            <person name="Mihai O."/>
            <person name="Mihalev A."/>
            <person name="Mihova T."/>
            <person name="Mittelman R."/>
            <person name="Mlenga V."/>
            <person name="Montmayeur A."/>
            <person name="Mulrain L."/>
            <person name="Navidi A."/>
            <person name="Naylor J."/>
            <person name="Negash T."/>
            <person name="Nguyen T."/>
            <person name="Nguyen N."/>
            <person name="Nicol R."/>
            <person name="Norbu C."/>
            <person name="Norbu N."/>
            <person name="Novod N."/>
            <person name="O'Neill B."/>
            <person name="Osman S."/>
            <person name="Markiewicz E."/>
            <person name="Oyono O.L."/>
            <person name="Patti C."/>
            <person name="Phunkhang P."/>
            <person name="Pierre F."/>
            <person name="Priest M."/>
            <person name="Raghuraman S."/>
            <person name="Rege F."/>
            <person name="Reyes R."/>
            <person name="Rise C."/>
            <person name="Rogov P."/>
            <person name="Ross K."/>
            <person name="Ryan E."/>
            <person name="Settipalli S."/>
            <person name="Shea T."/>
            <person name="Sherpa N."/>
            <person name="Shi L."/>
            <person name="Shih D."/>
            <person name="Sparrow T."/>
            <person name="Spaulding J."/>
            <person name="Stalker J."/>
            <person name="Stange-Thomann N."/>
            <person name="Stavropoulos S."/>
            <person name="Stone C."/>
            <person name="Strader C."/>
            <person name="Tesfaye S."/>
            <person name="Thomson T."/>
            <person name="Thoulutsang Y."/>
            <person name="Thoulutsang D."/>
            <person name="Topham K."/>
            <person name="Topping I."/>
            <person name="Tsamla T."/>
            <person name="Vassiliev H."/>
            <person name="Vo A."/>
            <person name="Wangchuk T."/>
            <person name="Wangdi T."/>
            <person name="Weiand M."/>
            <person name="Wilkinson J."/>
            <person name="Wilson A."/>
            <person name="Yadav S."/>
            <person name="Young G."/>
            <person name="Yu Q."/>
            <person name="Zembek L."/>
            <person name="Zhong D."/>
            <person name="Zimmer A."/>
            <person name="Zwirko Z."/>
            <person name="Jaffe D.B."/>
            <person name="Alvarez P."/>
            <person name="Brockman W."/>
            <person name="Butler J."/>
            <person name="Chin C."/>
            <person name="Gnerre S."/>
            <person name="MacCallum I."/>
            <person name="Graves J.A."/>
            <person name="Ponting C.P."/>
            <person name="Breen M."/>
            <person name="Samollow P.B."/>
            <person name="Lander E.S."/>
            <person name="Lindblad-Toh K."/>
        </authorList>
    </citation>
    <scope>NUCLEOTIDE SEQUENCE [LARGE SCALE GENOMIC DNA]</scope>
</reference>
<gene>
    <name evidence="3" type="primary">FAM131C</name>
</gene>
<feature type="compositionally biased region" description="Low complexity" evidence="2">
    <location>
        <begin position="271"/>
        <end position="283"/>
    </location>
</feature>
<organism evidence="3 4">
    <name type="scientific">Monodelphis domestica</name>
    <name type="common">Gray short-tailed opossum</name>
    <dbReference type="NCBI Taxonomy" id="13616"/>
    <lineage>
        <taxon>Eukaryota</taxon>
        <taxon>Metazoa</taxon>
        <taxon>Chordata</taxon>
        <taxon>Craniata</taxon>
        <taxon>Vertebrata</taxon>
        <taxon>Euteleostomi</taxon>
        <taxon>Mammalia</taxon>
        <taxon>Metatheria</taxon>
        <taxon>Didelphimorphia</taxon>
        <taxon>Didelphidae</taxon>
        <taxon>Monodelphis</taxon>
    </lineage>
</organism>
<reference evidence="3" key="2">
    <citation type="submission" date="2025-08" db="UniProtKB">
        <authorList>
            <consortium name="Ensembl"/>
        </authorList>
    </citation>
    <scope>IDENTIFICATION</scope>
</reference>
<dbReference type="STRING" id="13616.ENSMODP00000060373"/>
<sequence length="291" mass="31892">MGSCVSRELFTSAHKDCPLPRGIDCPAPGLPSGCLPSDAPDYVTSKEKQMDFCWDPWQKCFRTPNGFLSESKACSSNYNVAALATSSLVGVVQSIKDHITKPTAMARGRVAHLIEWKGWNAQQSGWDPSPAEEEHYSYLPDELREARFAAGVAEQFAITEATLSAWSSIEDEEMCQGESSQDVIPLQDLGSMYLQDSLLSGPLLDSSLQAFSSSLSSSLPAPGQPAENWDSPEEPSTVEPWPPSPQKQQLLLEVEPEAVEDQTQAEPKTQLHSSLRYVDSSSLSEDEVFYN</sequence>
<dbReference type="Bgee" id="ENSMODG00000038779">
    <property type="expression patterns" value="Expressed in spinal cord and 19 other cell types or tissues"/>
</dbReference>
<evidence type="ECO:0000256" key="1">
    <source>
        <dbReference type="ARBA" id="ARBA00010635"/>
    </source>
</evidence>
<dbReference type="PANTHER" id="PTHR15736">
    <property type="entry name" value="PROTEIN FAM131B-RELATED"/>
    <property type="match status" value="1"/>
</dbReference>
<dbReference type="OMA" id="EDERYCC"/>
<dbReference type="CTD" id="348487"/>
<evidence type="ECO:0000256" key="2">
    <source>
        <dbReference type="SAM" id="MobiDB-lite"/>
    </source>
</evidence>
<accession>A0A5F8HLV3</accession>
<dbReference type="GeneTree" id="ENSGT00950000183106"/>